<dbReference type="Gene3D" id="2.120.10.30">
    <property type="entry name" value="TolB, C-terminal domain"/>
    <property type="match status" value="1"/>
</dbReference>
<dbReference type="SMART" id="SM00255">
    <property type="entry name" value="TIR"/>
    <property type="match status" value="1"/>
</dbReference>
<dbReference type="Pfam" id="PF13676">
    <property type="entry name" value="TIR_2"/>
    <property type="match status" value="1"/>
</dbReference>
<organism evidence="2 3">
    <name type="scientific">Sinanodonta woodiana</name>
    <name type="common">Chinese pond mussel</name>
    <name type="synonym">Anodonta woodiana</name>
    <dbReference type="NCBI Taxonomy" id="1069815"/>
    <lineage>
        <taxon>Eukaryota</taxon>
        <taxon>Metazoa</taxon>
        <taxon>Spiralia</taxon>
        <taxon>Lophotrochozoa</taxon>
        <taxon>Mollusca</taxon>
        <taxon>Bivalvia</taxon>
        <taxon>Autobranchia</taxon>
        <taxon>Heteroconchia</taxon>
        <taxon>Palaeoheterodonta</taxon>
        <taxon>Unionida</taxon>
        <taxon>Unionoidea</taxon>
        <taxon>Unionidae</taxon>
        <taxon>Unioninae</taxon>
        <taxon>Sinanodonta</taxon>
    </lineage>
</organism>
<evidence type="ECO:0000313" key="2">
    <source>
        <dbReference type="EMBL" id="KAL3848018.1"/>
    </source>
</evidence>
<comment type="caution">
    <text evidence="2">The sequence shown here is derived from an EMBL/GenBank/DDBJ whole genome shotgun (WGS) entry which is preliminary data.</text>
</comment>
<gene>
    <name evidence="2" type="ORF">ACJMK2_018903</name>
</gene>
<name>A0ABD3UHJ4_SINWO</name>
<sequence>MATSGSKDVGCNLVKDRVLKLEAKRNRHFTGIVVLADMLMVVDSSGCSLLLYRLSDGKLLASSDGLQSLPFDICLLRGTQVVVTRDEGQIEILSVKSTSQPSASLSHTITLNVTKGFDRCHGVTAFRSGKHLAVSGVKRDPDTRKMLICWGIVSLADGNVFTIRTICKGFWSYLAASPDDSVVYFSCNSGDTHDTGVYAFDVRMGSRKFVYRPSELKYPRGISVDTMGNIYVCNNLSPPCIHHLTDSGEALTVYKEGIPHQPWGIYWEEKQEGLYVTGTDNEIWRFRLKWSNQQGDQKTSEIVLRNTERQTNNGNQYADLYEEIYFRTSNLTILEECAASIPRFLFPGKKYHAFFSYSSTDIQFVKEIVERLEKNHRYVCCEYDRDNTPGTPLLTFVDNSITNANKTVVVMTPEAVQSDFVLHEIDMAIMHGFSEYRQCVIPLLYKDCEVPLRLKAINYVDARNTVRREVWWPKLLSALDT</sequence>
<dbReference type="PANTHER" id="PTHR16253:SF0">
    <property type="entry name" value="TETRATRICOPEPTIDE REPEAT PROTEIN 22"/>
    <property type="match status" value="1"/>
</dbReference>
<dbReference type="InterPro" id="IPR035897">
    <property type="entry name" value="Toll_tir_struct_dom_sf"/>
</dbReference>
<accession>A0ABD3UHJ4</accession>
<dbReference type="PANTHER" id="PTHR16253">
    <property type="entry name" value="TETRATRICOPEPTIDE REPEAT PROTEIN 22"/>
    <property type="match status" value="1"/>
</dbReference>
<dbReference type="SUPFAM" id="SSF50969">
    <property type="entry name" value="YVTN repeat-like/Quinoprotein amine dehydrogenase"/>
    <property type="match status" value="1"/>
</dbReference>
<dbReference type="InterPro" id="IPR042342">
    <property type="entry name" value="TTC22"/>
</dbReference>
<dbReference type="InterPro" id="IPR000157">
    <property type="entry name" value="TIR_dom"/>
</dbReference>
<proteinExistence type="predicted"/>
<dbReference type="Proteomes" id="UP001634394">
    <property type="component" value="Unassembled WGS sequence"/>
</dbReference>
<dbReference type="InterPro" id="IPR011042">
    <property type="entry name" value="6-blade_b-propeller_TolB-like"/>
</dbReference>
<dbReference type="AlphaFoldDB" id="A0ABD3UHJ4"/>
<dbReference type="SUPFAM" id="SSF52200">
    <property type="entry name" value="Toll/Interleukin receptor TIR domain"/>
    <property type="match status" value="1"/>
</dbReference>
<dbReference type="InterPro" id="IPR011044">
    <property type="entry name" value="Quino_amine_DH_bsu"/>
</dbReference>
<dbReference type="PROSITE" id="PS50104">
    <property type="entry name" value="TIR"/>
    <property type="match status" value="1"/>
</dbReference>
<protein>
    <recommendedName>
        <fullName evidence="1">TIR domain-containing protein</fullName>
    </recommendedName>
</protein>
<keyword evidence="3" id="KW-1185">Reference proteome</keyword>
<evidence type="ECO:0000259" key="1">
    <source>
        <dbReference type="PROSITE" id="PS50104"/>
    </source>
</evidence>
<evidence type="ECO:0000313" key="3">
    <source>
        <dbReference type="Proteomes" id="UP001634394"/>
    </source>
</evidence>
<dbReference type="EMBL" id="JBJQND010000016">
    <property type="protein sequence ID" value="KAL3848018.1"/>
    <property type="molecule type" value="Genomic_DNA"/>
</dbReference>
<feature type="domain" description="TIR" evidence="1">
    <location>
        <begin position="349"/>
        <end position="479"/>
    </location>
</feature>
<reference evidence="2 3" key="1">
    <citation type="submission" date="2024-11" db="EMBL/GenBank/DDBJ databases">
        <title>Chromosome-level genome assembly of the freshwater bivalve Anodonta woodiana.</title>
        <authorList>
            <person name="Chen X."/>
        </authorList>
    </citation>
    <scope>NUCLEOTIDE SEQUENCE [LARGE SCALE GENOMIC DNA]</scope>
    <source>
        <strain evidence="2">MN2024</strain>
        <tissue evidence="2">Gills</tissue>
    </source>
</reference>
<dbReference type="Gene3D" id="3.40.50.10140">
    <property type="entry name" value="Toll/interleukin-1 receptor homology (TIR) domain"/>
    <property type="match status" value="1"/>
</dbReference>